<dbReference type="InterPro" id="IPR022039">
    <property type="entry name" value="MKT1_C"/>
</dbReference>
<evidence type="ECO:0000313" key="5">
    <source>
        <dbReference type="EMBL" id="CAE2236846.1"/>
    </source>
</evidence>
<dbReference type="PANTHER" id="PTHR11081:SF32">
    <property type="entry name" value="POST-TRANSCRIPTIONAL REGULATOR MKT1"/>
    <property type="match status" value="1"/>
</dbReference>
<dbReference type="Gene3D" id="3.40.50.1010">
    <property type="entry name" value="5'-nuclease"/>
    <property type="match status" value="1"/>
</dbReference>
<dbReference type="InterPro" id="IPR006084">
    <property type="entry name" value="XPG/Rad2"/>
</dbReference>
<evidence type="ECO:0000256" key="2">
    <source>
        <dbReference type="ARBA" id="ARBA00024023"/>
    </source>
</evidence>
<dbReference type="Pfam" id="PF12246">
    <property type="entry name" value="MKT1_C"/>
    <property type="match status" value="1"/>
</dbReference>
<accession>A0A7S4IQS6</accession>
<dbReference type="SUPFAM" id="SSF88723">
    <property type="entry name" value="PIN domain-like"/>
    <property type="match status" value="1"/>
</dbReference>
<dbReference type="GO" id="GO:0006417">
    <property type="term" value="P:regulation of translation"/>
    <property type="evidence" value="ECO:0007669"/>
    <property type="project" value="UniProtKB-KW"/>
</dbReference>
<dbReference type="GO" id="GO:0017108">
    <property type="term" value="F:5'-flap endonuclease activity"/>
    <property type="evidence" value="ECO:0007669"/>
    <property type="project" value="TreeGrafter"/>
</dbReference>
<protein>
    <submittedName>
        <fullName evidence="5">Uncharacterized protein</fullName>
    </submittedName>
</protein>
<feature type="domain" description="Post-transcriptional regulator MKT1 N-terminal" evidence="4">
    <location>
        <begin position="298"/>
        <end position="384"/>
    </location>
</feature>
<dbReference type="Pfam" id="PF12247">
    <property type="entry name" value="MKT1_N"/>
    <property type="match status" value="1"/>
</dbReference>
<dbReference type="AlphaFoldDB" id="A0A7S4IQS6"/>
<name>A0A7S4IQS6_9EUKA</name>
<dbReference type="InterPro" id="IPR022040">
    <property type="entry name" value="MKT1_N"/>
</dbReference>
<feature type="domain" description="Post-transcriptional regulator MKT1 C-terminal" evidence="3">
    <location>
        <begin position="496"/>
        <end position="691"/>
    </location>
</feature>
<evidence type="ECO:0000256" key="1">
    <source>
        <dbReference type="ARBA" id="ARBA00022845"/>
    </source>
</evidence>
<reference evidence="5" key="1">
    <citation type="submission" date="2021-01" db="EMBL/GenBank/DDBJ databases">
        <authorList>
            <person name="Corre E."/>
            <person name="Pelletier E."/>
            <person name="Niang G."/>
            <person name="Scheremetjew M."/>
            <person name="Finn R."/>
            <person name="Kale V."/>
            <person name="Holt S."/>
            <person name="Cochrane G."/>
            <person name="Meng A."/>
            <person name="Brown T."/>
            <person name="Cohen L."/>
        </authorList>
    </citation>
    <scope>NUCLEOTIDE SEQUENCE</scope>
    <source>
        <strain evidence="5">DIVA3 518/3/11/1/6</strain>
    </source>
</reference>
<evidence type="ECO:0000259" key="3">
    <source>
        <dbReference type="Pfam" id="PF12246"/>
    </source>
</evidence>
<dbReference type="CDD" id="cd09858">
    <property type="entry name" value="PIN_MKT1"/>
    <property type="match status" value="1"/>
</dbReference>
<gene>
    <name evidence="5" type="ORF">VSP0166_LOCUS15813</name>
</gene>
<proteinExistence type="inferred from homology"/>
<organism evidence="5">
    <name type="scientific">Vannella robusta</name>
    <dbReference type="NCBI Taxonomy" id="1487602"/>
    <lineage>
        <taxon>Eukaryota</taxon>
        <taxon>Amoebozoa</taxon>
        <taxon>Discosea</taxon>
        <taxon>Flabellinia</taxon>
        <taxon>Vannellidae</taxon>
        <taxon>Vannella</taxon>
    </lineage>
</organism>
<evidence type="ECO:0000259" key="4">
    <source>
        <dbReference type="Pfam" id="PF12247"/>
    </source>
</evidence>
<keyword evidence="1" id="KW-0810">Translation regulation</keyword>
<dbReference type="InterPro" id="IPR029060">
    <property type="entry name" value="PIN-like_dom_sf"/>
</dbReference>
<sequence length="697" mass="79206">MTRHIPINQITDFLNESSLIHTSSLRELSDLRVGVDTATWMRTQLKLPVLEALQPAMGGIPISFEQAVLNALSAWETSNITPLFVFQGLSILRDKKTAFYFGSEQRSFKRKVAWEQYISANASELANFSAFKDDSMLSFTRSLFPLFIKNNTQYMVAPYLASAQLAWLNKQKLTQAVFGGYDLLPYALSVSKLIKSIDFKNQTFTWIAPEEILNTLDVTPEQFLEAYLLCSIENKSTLRDNVALIKQHERGSLVLQRHYKSGMRDKLNNFLKSKALINFAPILNTKCQCEPYQLDRVPNDIHDLFGPRMPSDIYFCVSQGVVSTQVLNPLLQGELIEVPPLVDSEEYRQILTDLIYVRSRTLALLIFPLHYEFISREVKTLRWFEDAHKALDLSAHYNKIAELSWNFSVPVYEKERNRQSGKQMDMNFIVKFLLHNSVDATTSGSKGAKSAGPEIFNSEDQIIGQVILHSFALLGFTETELEKKTYMGALSFVSPNYQPYALLVLDLLHYKNLSGNPFNFTDLKHLPNITEDSNILLISRVLSVLPMNFKKDSAWTGLVDHDLLAFNCILKALGRSIRGLFEMVLLGILIRTKVQIEHSRYASISQRLPFYQENNTALGIVAKEFLMNEQANSKNSIAEKYPCCLSPVEDLKKGIQFWNEIVLMVKELGSQNLIDEGALAQFVSADAFLKKRQSSLH</sequence>
<dbReference type="PANTHER" id="PTHR11081">
    <property type="entry name" value="FLAP ENDONUCLEASE FAMILY MEMBER"/>
    <property type="match status" value="1"/>
</dbReference>
<dbReference type="EMBL" id="HBKP01022660">
    <property type="protein sequence ID" value="CAE2236846.1"/>
    <property type="molecule type" value="Transcribed_RNA"/>
</dbReference>
<comment type="similarity">
    <text evidence="2">Belongs to the XPG/RAD2 endonuclease family.</text>
</comment>